<name>A0A381SGQ0_9ZZZZ</name>
<evidence type="ECO:0000256" key="1">
    <source>
        <dbReference type="ARBA" id="ARBA00022676"/>
    </source>
</evidence>
<dbReference type="InterPro" id="IPR029057">
    <property type="entry name" value="PRTase-like"/>
</dbReference>
<dbReference type="InterPro" id="IPR000836">
    <property type="entry name" value="PRTase_dom"/>
</dbReference>
<gene>
    <name evidence="4" type="ORF">METZ01_LOCUS56104</name>
</gene>
<protein>
    <recommendedName>
        <fullName evidence="3">Phosphoribosyltransferase domain-containing protein</fullName>
    </recommendedName>
</protein>
<feature type="domain" description="Phosphoribosyltransferase" evidence="3">
    <location>
        <begin position="13"/>
        <end position="159"/>
    </location>
</feature>
<organism evidence="4">
    <name type="scientific">marine metagenome</name>
    <dbReference type="NCBI Taxonomy" id="408172"/>
    <lineage>
        <taxon>unclassified sequences</taxon>
        <taxon>metagenomes</taxon>
        <taxon>ecological metagenomes</taxon>
    </lineage>
</organism>
<dbReference type="PANTHER" id="PTHR43363">
    <property type="entry name" value="HYPOXANTHINE PHOSPHORIBOSYLTRANSFERASE"/>
    <property type="match status" value="1"/>
</dbReference>
<dbReference type="EMBL" id="UINC01003087">
    <property type="protein sequence ID" value="SVA03250.1"/>
    <property type="molecule type" value="Genomic_DNA"/>
</dbReference>
<sequence>MAKKLHIDWSNYNLLCEKLILQIAESGYQIDLVVAIMRGGAIPADLISRVLKKNTAYLCAKSYTGEKTEDVYNEEIVFSREISTTVKDMGGKLLLVDDLLDSSRTMREALKFLKNYGPLKGKIKDIKTAVIWRKPKASKFPCDYIAEDLKEDAWIVQPFEEMESVTISDLKNKNKKKG</sequence>
<reference evidence="4" key="1">
    <citation type="submission" date="2018-05" db="EMBL/GenBank/DDBJ databases">
        <authorList>
            <person name="Lanie J.A."/>
            <person name="Ng W.-L."/>
            <person name="Kazmierczak K.M."/>
            <person name="Andrzejewski T.M."/>
            <person name="Davidsen T.M."/>
            <person name="Wayne K.J."/>
            <person name="Tettelin H."/>
            <person name="Glass J.I."/>
            <person name="Rusch D."/>
            <person name="Podicherti R."/>
            <person name="Tsui H.-C.T."/>
            <person name="Winkler M.E."/>
        </authorList>
    </citation>
    <scope>NUCLEOTIDE SEQUENCE</scope>
</reference>
<keyword evidence="2" id="KW-0808">Transferase</keyword>
<dbReference type="GO" id="GO:0016757">
    <property type="term" value="F:glycosyltransferase activity"/>
    <property type="evidence" value="ECO:0007669"/>
    <property type="project" value="UniProtKB-KW"/>
</dbReference>
<dbReference type="Gene3D" id="3.40.50.2020">
    <property type="match status" value="1"/>
</dbReference>
<keyword evidence="1" id="KW-0328">Glycosyltransferase</keyword>
<dbReference type="Pfam" id="PF00156">
    <property type="entry name" value="Pribosyltran"/>
    <property type="match status" value="1"/>
</dbReference>
<accession>A0A381SGQ0</accession>
<dbReference type="CDD" id="cd06223">
    <property type="entry name" value="PRTases_typeI"/>
    <property type="match status" value="1"/>
</dbReference>
<dbReference type="SUPFAM" id="SSF53271">
    <property type="entry name" value="PRTase-like"/>
    <property type="match status" value="1"/>
</dbReference>
<evidence type="ECO:0000259" key="3">
    <source>
        <dbReference type="Pfam" id="PF00156"/>
    </source>
</evidence>
<proteinExistence type="predicted"/>
<dbReference type="AlphaFoldDB" id="A0A381SGQ0"/>
<dbReference type="PANTHER" id="PTHR43363:SF1">
    <property type="entry name" value="HYPOXANTHINE-GUANINE PHOSPHORIBOSYLTRANSFERASE"/>
    <property type="match status" value="1"/>
</dbReference>
<evidence type="ECO:0000256" key="2">
    <source>
        <dbReference type="ARBA" id="ARBA00022679"/>
    </source>
</evidence>
<evidence type="ECO:0000313" key="4">
    <source>
        <dbReference type="EMBL" id="SVA03250.1"/>
    </source>
</evidence>